<dbReference type="EMBL" id="JARBJD010000003">
    <property type="protein sequence ID" value="KAK2964394.1"/>
    <property type="molecule type" value="Genomic_DNA"/>
</dbReference>
<protein>
    <submittedName>
        <fullName evidence="2">Uncharacterized protein</fullName>
    </submittedName>
</protein>
<feature type="region of interest" description="Disordered" evidence="1">
    <location>
        <begin position="1"/>
        <end position="20"/>
    </location>
</feature>
<gene>
    <name evidence="2" type="ORF">BLNAU_925</name>
</gene>
<keyword evidence="3" id="KW-1185">Reference proteome</keyword>
<name>A0ABQ9YKW4_9EUKA</name>
<dbReference type="Proteomes" id="UP001281761">
    <property type="component" value="Unassembled WGS sequence"/>
</dbReference>
<sequence length="107" mass="12635">MPKTNELLNRHQKKKKYDQLKREMNRTQAVLRLIKDGLEYIFDESSPPQKNQIRRVYALVEDIFVGEFGVKLNSSPSMHRIAKDYAEAGIWRQTRFFPPEPDTSRTP</sequence>
<organism evidence="2 3">
    <name type="scientific">Blattamonas nauphoetae</name>
    <dbReference type="NCBI Taxonomy" id="2049346"/>
    <lineage>
        <taxon>Eukaryota</taxon>
        <taxon>Metamonada</taxon>
        <taxon>Preaxostyla</taxon>
        <taxon>Oxymonadida</taxon>
        <taxon>Blattamonas</taxon>
    </lineage>
</organism>
<comment type="caution">
    <text evidence="2">The sequence shown here is derived from an EMBL/GenBank/DDBJ whole genome shotgun (WGS) entry which is preliminary data.</text>
</comment>
<proteinExistence type="predicted"/>
<accession>A0ABQ9YKW4</accession>
<evidence type="ECO:0000256" key="1">
    <source>
        <dbReference type="SAM" id="MobiDB-lite"/>
    </source>
</evidence>
<reference evidence="2 3" key="1">
    <citation type="journal article" date="2022" name="bioRxiv">
        <title>Genomics of Preaxostyla Flagellates Illuminates Evolutionary Transitions and the Path Towards Mitochondrial Loss.</title>
        <authorList>
            <person name="Novak L.V.F."/>
            <person name="Treitli S.C."/>
            <person name="Pyrih J."/>
            <person name="Halakuc P."/>
            <person name="Pipaliya S.V."/>
            <person name="Vacek V."/>
            <person name="Brzon O."/>
            <person name="Soukal P."/>
            <person name="Eme L."/>
            <person name="Dacks J.B."/>
            <person name="Karnkowska A."/>
            <person name="Elias M."/>
            <person name="Hampl V."/>
        </authorList>
    </citation>
    <scope>NUCLEOTIDE SEQUENCE [LARGE SCALE GENOMIC DNA]</scope>
    <source>
        <strain evidence="2">NAU3</strain>
        <tissue evidence="2">Gut</tissue>
    </source>
</reference>
<evidence type="ECO:0000313" key="2">
    <source>
        <dbReference type="EMBL" id="KAK2964394.1"/>
    </source>
</evidence>
<evidence type="ECO:0000313" key="3">
    <source>
        <dbReference type="Proteomes" id="UP001281761"/>
    </source>
</evidence>